<organism evidence="5 6">
    <name type="scientific">Streptomyces rugosispiralis</name>
    <dbReference type="NCBI Taxonomy" id="2967341"/>
    <lineage>
        <taxon>Bacteria</taxon>
        <taxon>Bacillati</taxon>
        <taxon>Actinomycetota</taxon>
        <taxon>Actinomycetes</taxon>
        <taxon>Kitasatosporales</taxon>
        <taxon>Streptomycetaceae</taxon>
        <taxon>Streptomyces</taxon>
    </lineage>
</organism>
<gene>
    <name evidence="5" type="ORF">NP777_39970</name>
</gene>
<evidence type="ECO:0000256" key="3">
    <source>
        <dbReference type="ARBA" id="ARBA00023163"/>
    </source>
</evidence>
<name>A0ABT1VBF1_9ACTN</name>
<evidence type="ECO:0000256" key="1">
    <source>
        <dbReference type="ARBA" id="ARBA00023015"/>
    </source>
</evidence>
<evidence type="ECO:0000259" key="4">
    <source>
        <dbReference type="PROSITE" id="PS51118"/>
    </source>
</evidence>
<comment type="caution">
    <text evidence="5">The sequence shown here is derived from an EMBL/GenBank/DDBJ whole genome shotgun (WGS) entry which is preliminary data.</text>
</comment>
<keyword evidence="3" id="KW-0804">Transcription</keyword>
<evidence type="ECO:0000313" key="6">
    <source>
        <dbReference type="Proteomes" id="UP001204746"/>
    </source>
</evidence>
<dbReference type="PROSITE" id="PS51118">
    <property type="entry name" value="HTH_HXLR"/>
    <property type="match status" value="1"/>
</dbReference>
<dbReference type="Pfam" id="PF01638">
    <property type="entry name" value="HxlR"/>
    <property type="match status" value="1"/>
</dbReference>
<proteinExistence type="predicted"/>
<dbReference type="EMBL" id="JANIAA010000045">
    <property type="protein sequence ID" value="MCQ8194308.1"/>
    <property type="molecule type" value="Genomic_DNA"/>
</dbReference>
<feature type="domain" description="HTH hxlR-type" evidence="4">
    <location>
        <begin position="17"/>
        <end position="115"/>
    </location>
</feature>
<reference evidence="5 6" key="1">
    <citation type="submission" date="2022-07" db="EMBL/GenBank/DDBJ databases">
        <authorList>
            <person name="Phongsopitanun W."/>
            <person name="Tanasupawat S."/>
        </authorList>
    </citation>
    <scope>NUCLEOTIDE SEQUENCE [LARGE SCALE GENOMIC DNA]</scope>
    <source>
        <strain evidence="5 6">RCU-064</strain>
    </source>
</reference>
<dbReference type="SUPFAM" id="SSF46785">
    <property type="entry name" value="Winged helix' DNA-binding domain"/>
    <property type="match status" value="1"/>
</dbReference>
<dbReference type="Gene3D" id="1.10.10.10">
    <property type="entry name" value="Winged helix-like DNA-binding domain superfamily/Winged helix DNA-binding domain"/>
    <property type="match status" value="1"/>
</dbReference>
<evidence type="ECO:0000313" key="5">
    <source>
        <dbReference type="EMBL" id="MCQ8194308.1"/>
    </source>
</evidence>
<accession>A0ABT1VBF1</accession>
<protein>
    <submittedName>
        <fullName evidence="5">Helix-turn-helix transcriptional regulator</fullName>
    </submittedName>
</protein>
<dbReference type="RefSeq" id="WP_256655080.1">
    <property type="nucleotide sequence ID" value="NZ_JANIAA010000045.1"/>
</dbReference>
<sequence length="130" mass="14304">MADAATPRRHDVFHSDCPAREILDHVASRWGALILCALGTGSHRFYELRDRVDGISEKMLSQTLRALARDGLVERTVEPATPPRVSYALTPLGVELAGRLQGLIEWITVRAQDVAAAQRGYDRAAAARSR</sequence>
<dbReference type="PANTHER" id="PTHR33204:SF37">
    <property type="entry name" value="HTH-TYPE TRANSCRIPTIONAL REGULATOR YODB"/>
    <property type="match status" value="1"/>
</dbReference>
<keyword evidence="1" id="KW-0805">Transcription regulation</keyword>
<dbReference type="InterPro" id="IPR036388">
    <property type="entry name" value="WH-like_DNA-bd_sf"/>
</dbReference>
<dbReference type="PANTHER" id="PTHR33204">
    <property type="entry name" value="TRANSCRIPTIONAL REGULATOR, MARR FAMILY"/>
    <property type="match status" value="1"/>
</dbReference>
<dbReference type="InterPro" id="IPR036390">
    <property type="entry name" value="WH_DNA-bd_sf"/>
</dbReference>
<dbReference type="Proteomes" id="UP001204746">
    <property type="component" value="Unassembled WGS sequence"/>
</dbReference>
<dbReference type="InterPro" id="IPR002577">
    <property type="entry name" value="HTH_HxlR"/>
</dbReference>
<evidence type="ECO:0000256" key="2">
    <source>
        <dbReference type="ARBA" id="ARBA00023125"/>
    </source>
</evidence>
<keyword evidence="2" id="KW-0238">DNA-binding</keyword>
<keyword evidence="6" id="KW-1185">Reference proteome</keyword>